<accession>D9QRZ1</accession>
<sequence>MPWNEIINEIIVEGFGTLKQIALIIFPLMVVLEIGRDIGILDKVSQLFAPVLKIFKLPAKTALPLLVGQIFGLTYGAGVIIQISEEENISQNKLLVMAVFLAICHAVIEDTLLFVAVGGRGGVILATRLFLAVGITYIFSKFLIKGTEEIETSIES</sequence>
<reference evidence="3 4" key="1">
    <citation type="journal article" date="2010" name="Stand. Genomic Sci.">
        <title>Complete genome sequence of Acetohalobium arabaticum type strain (Z-7288).</title>
        <authorList>
            <person name="Sikorski J."/>
            <person name="Lapidus A."/>
            <person name="Chertkov O."/>
            <person name="Lucas S."/>
            <person name="Copeland A."/>
            <person name="Glavina Del Rio T."/>
            <person name="Nolan M."/>
            <person name="Tice H."/>
            <person name="Cheng J.F."/>
            <person name="Han C."/>
            <person name="Brambilla E."/>
            <person name="Pitluck S."/>
            <person name="Liolios K."/>
            <person name="Ivanova N."/>
            <person name="Mavromatis K."/>
            <person name="Mikhailova N."/>
            <person name="Pati A."/>
            <person name="Bruce D."/>
            <person name="Detter C."/>
            <person name="Tapia R."/>
            <person name="Goodwin L."/>
            <person name="Chen A."/>
            <person name="Palaniappan K."/>
            <person name="Land M."/>
            <person name="Hauser L."/>
            <person name="Chang Y.J."/>
            <person name="Jeffries C.D."/>
            <person name="Rohde M."/>
            <person name="Goker M."/>
            <person name="Spring S."/>
            <person name="Woyke T."/>
            <person name="Bristow J."/>
            <person name="Eisen J.A."/>
            <person name="Markowitz V."/>
            <person name="Hugenholtz P."/>
            <person name="Kyrpides N.C."/>
            <person name="Klenk H.P."/>
        </authorList>
    </citation>
    <scope>NUCLEOTIDE SEQUENCE [LARGE SCALE GENOMIC DNA]</scope>
    <source>
        <strain evidence="4">ATCC 49924 / DSM 5501 / Z-7288</strain>
    </source>
</reference>
<evidence type="ECO:0000259" key="2">
    <source>
        <dbReference type="Pfam" id="PF07670"/>
    </source>
</evidence>
<feature type="transmembrane region" description="Helical" evidence="1">
    <location>
        <begin position="95"/>
        <end position="117"/>
    </location>
</feature>
<keyword evidence="1" id="KW-0812">Transmembrane</keyword>
<organism evidence="3 4">
    <name type="scientific">Acetohalobium arabaticum (strain ATCC 49924 / DSM 5501 / Z-7288)</name>
    <dbReference type="NCBI Taxonomy" id="574087"/>
    <lineage>
        <taxon>Bacteria</taxon>
        <taxon>Bacillati</taxon>
        <taxon>Bacillota</taxon>
        <taxon>Clostridia</taxon>
        <taxon>Halanaerobiales</taxon>
        <taxon>Halobacteroidaceae</taxon>
        <taxon>Acetohalobium</taxon>
    </lineage>
</organism>
<keyword evidence="4" id="KW-1185">Reference proteome</keyword>
<dbReference type="Proteomes" id="UP000001661">
    <property type="component" value="Chromosome"/>
</dbReference>
<gene>
    <name evidence="3" type="ordered locus">Acear_1777</name>
</gene>
<feature type="domain" description="Nucleoside transporter/FeoB GTPase Gate" evidence="2">
    <location>
        <begin position="19"/>
        <end position="108"/>
    </location>
</feature>
<keyword evidence="1" id="KW-0472">Membrane</keyword>
<dbReference type="Pfam" id="PF07670">
    <property type="entry name" value="Gate"/>
    <property type="match status" value="1"/>
</dbReference>
<evidence type="ECO:0000313" key="3">
    <source>
        <dbReference type="EMBL" id="ADL13282.1"/>
    </source>
</evidence>
<keyword evidence="1" id="KW-1133">Transmembrane helix</keyword>
<dbReference type="RefSeq" id="WP_013278727.1">
    <property type="nucleotide sequence ID" value="NC_014378.1"/>
</dbReference>
<dbReference type="EMBL" id="CP002105">
    <property type="protein sequence ID" value="ADL13282.1"/>
    <property type="molecule type" value="Genomic_DNA"/>
</dbReference>
<name>D9QRZ1_ACEAZ</name>
<protein>
    <submittedName>
        <fullName evidence="3">Nucleoside recognition domain protein</fullName>
    </submittedName>
</protein>
<dbReference type="OrthoDB" id="9779080at2"/>
<dbReference type="InterPro" id="IPR011642">
    <property type="entry name" value="Gate_dom"/>
</dbReference>
<dbReference type="AlphaFoldDB" id="D9QRZ1"/>
<dbReference type="HOGENOM" id="CLU_1682808_0_0_9"/>
<feature type="transmembrane region" description="Helical" evidence="1">
    <location>
        <begin position="61"/>
        <end position="83"/>
    </location>
</feature>
<feature type="transmembrane region" description="Helical" evidence="1">
    <location>
        <begin position="21"/>
        <end position="41"/>
    </location>
</feature>
<evidence type="ECO:0000313" key="4">
    <source>
        <dbReference type="Proteomes" id="UP000001661"/>
    </source>
</evidence>
<dbReference type="eggNOG" id="COG3366">
    <property type="taxonomic scope" value="Bacteria"/>
</dbReference>
<feature type="transmembrane region" description="Helical" evidence="1">
    <location>
        <begin position="123"/>
        <end position="144"/>
    </location>
</feature>
<dbReference type="STRING" id="574087.Acear_1777"/>
<dbReference type="KEGG" id="aar:Acear_1777"/>
<evidence type="ECO:0000256" key="1">
    <source>
        <dbReference type="SAM" id="Phobius"/>
    </source>
</evidence>
<proteinExistence type="predicted"/>